<dbReference type="InterPro" id="IPR036291">
    <property type="entry name" value="NAD(P)-bd_dom_sf"/>
</dbReference>
<dbReference type="AlphaFoldDB" id="A0A2X4X9Q2"/>
<proteinExistence type="inferred from homology"/>
<dbReference type="NCBIfam" id="TIGR01179">
    <property type="entry name" value="galE"/>
    <property type="match status" value="1"/>
</dbReference>
<gene>
    <name evidence="11" type="primary">galE_1</name>
    <name evidence="11" type="ORF">NCTC12961_01385</name>
</gene>
<evidence type="ECO:0000259" key="10">
    <source>
        <dbReference type="Pfam" id="PF16363"/>
    </source>
</evidence>
<dbReference type="Proteomes" id="UP000248897">
    <property type="component" value="Chromosome 1"/>
</dbReference>
<evidence type="ECO:0000256" key="4">
    <source>
        <dbReference type="ARBA" id="ARBA00007637"/>
    </source>
</evidence>
<dbReference type="PANTHER" id="PTHR43725">
    <property type="entry name" value="UDP-GLUCOSE 4-EPIMERASE"/>
    <property type="match status" value="1"/>
</dbReference>
<comment type="subunit">
    <text evidence="9">Homodimer.</text>
</comment>
<dbReference type="PRINTS" id="PR01713">
    <property type="entry name" value="NUCEPIMERASE"/>
</dbReference>
<feature type="domain" description="NAD(P)-binding" evidence="10">
    <location>
        <begin position="5"/>
        <end position="326"/>
    </location>
</feature>
<keyword evidence="7 9" id="KW-0520">NAD</keyword>
<dbReference type="Gene3D" id="3.40.50.720">
    <property type="entry name" value="NAD(P)-binding Rossmann-like Domain"/>
    <property type="match status" value="1"/>
</dbReference>
<evidence type="ECO:0000256" key="3">
    <source>
        <dbReference type="ARBA" id="ARBA00004947"/>
    </source>
</evidence>
<dbReference type="PANTHER" id="PTHR43725:SF47">
    <property type="entry name" value="UDP-GLUCOSE 4-EPIMERASE"/>
    <property type="match status" value="1"/>
</dbReference>
<evidence type="ECO:0000256" key="5">
    <source>
        <dbReference type="ARBA" id="ARBA00013189"/>
    </source>
</evidence>
<dbReference type="GO" id="GO:0006012">
    <property type="term" value="P:galactose metabolic process"/>
    <property type="evidence" value="ECO:0007669"/>
    <property type="project" value="UniProtKB-UniPathway"/>
</dbReference>
<keyword evidence="9" id="KW-0119">Carbohydrate metabolism</keyword>
<evidence type="ECO:0000313" key="12">
    <source>
        <dbReference type="Proteomes" id="UP000248897"/>
    </source>
</evidence>
<accession>A0A2X4X9Q2</accession>
<dbReference type="EMBL" id="LS483469">
    <property type="protein sequence ID" value="SQI33304.1"/>
    <property type="molecule type" value="Genomic_DNA"/>
</dbReference>
<dbReference type="InterPro" id="IPR005886">
    <property type="entry name" value="UDP_G4E"/>
</dbReference>
<sequence>MMAILVTGGAGYIGSHTVLALLERGEEVVVLDNLINASEESLRRAEQLTGKAAVFCQGDVRDAACLSRIFAEHKIASVIHFAGLKAVGESTRKPLEYYQNNVAGTLVLLEAMRDAGVHQFIFSSSATVYGEDAPVPYREDMPIGGTTSPYGTSKWMVEQILQDFAKAEPSFSIVSLRYFNPVGAHESGLMGEDPSGIPNNLLPYIAQVAVGKRDHLSVFGGDYPTKDGTGVRDYIHVMDLAQGHLAAMDHLKQIAGFKAYNLGSGVGHSVLEMVHAFEKAAGVAVPYQILPRRAGDLPAFWADVSLAKRELGWEVQRGLDAMMRDTWNWQSKNPQGYAR</sequence>
<dbReference type="GO" id="GO:0005829">
    <property type="term" value="C:cytosol"/>
    <property type="evidence" value="ECO:0007669"/>
    <property type="project" value="TreeGrafter"/>
</dbReference>
<evidence type="ECO:0000256" key="9">
    <source>
        <dbReference type="RuleBase" id="RU366046"/>
    </source>
</evidence>
<evidence type="ECO:0000256" key="7">
    <source>
        <dbReference type="ARBA" id="ARBA00023027"/>
    </source>
</evidence>
<dbReference type="CDD" id="cd05247">
    <property type="entry name" value="UDP_G4E_1_SDR_e"/>
    <property type="match status" value="1"/>
</dbReference>
<dbReference type="NCBIfam" id="NF007956">
    <property type="entry name" value="PRK10675.1"/>
    <property type="match status" value="1"/>
</dbReference>
<name>A0A2X4X9Q2_SERPL</name>
<dbReference type="GO" id="GO:0003978">
    <property type="term" value="F:UDP-glucose 4-epimerase activity"/>
    <property type="evidence" value="ECO:0007669"/>
    <property type="project" value="UniProtKB-UniRule"/>
</dbReference>
<evidence type="ECO:0000256" key="2">
    <source>
        <dbReference type="ARBA" id="ARBA00001911"/>
    </source>
</evidence>
<dbReference type="SUPFAM" id="SSF51735">
    <property type="entry name" value="NAD(P)-binding Rossmann-fold domains"/>
    <property type="match status" value="1"/>
</dbReference>
<evidence type="ECO:0000313" key="11">
    <source>
        <dbReference type="EMBL" id="SQI33304.1"/>
    </source>
</evidence>
<comment type="catalytic activity">
    <reaction evidence="1 9">
        <text>UDP-alpha-D-glucose = UDP-alpha-D-galactose</text>
        <dbReference type="Rhea" id="RHEA:22168"/>
        <dbReference type="ChEBI" id="CHEBI:58885"/>
        <dbReference type="ChEBI" id="CHEBI:66914"/>
        <dbReference type="EC" id="5.1.3.2"/>
    </reaction>
</comment>
<dbReference type="EC" id="5.1.3.2" evidence="5 9"/>
<protein>
    <recommendedName>
        <fullName evidence="6 9">UDP-glucose 4-epimerase</fullName>
        <ecNumber evidence="5 9">5.1.3.2</ecNumber>
    </recommendedName>
</protein>
<keyword evidence="8 9" id="KW-0413">Isomerase</keyword>
<evidence type="ECO:0000256" key="1">
    <source>
        <dbReference type="ARBA" id="ARBA00000083"/>
    </source>
</evidence>
<comment type="pathway">
    <text evidence="3 9">Carbohydrate metabolism; galactose metabolism.</text>
</comment>
<comment type="cofactor">
    <cofactor evidence="2 9">
        <name>NAD(+)</name>
        <dbReference type="ChEBI" id="CHEBI:57540"/>
    </cofactor>
</comment>
<dbReference type="InterPro" id="IPR016040">
    <property type="entry name" value="NAD(P)-bd_dom"/>
</dbReference>
<dbReference type="Pfam" id="PF16363">
    <property type="entry name" value="GDP_Man_Dehyd"/>
    <property type="match status" value="1"/>
</dbReference>
<dbReference type="UniPathway" id="UPA00214"/>
<comment type="similarity">
    <text evidence="4 9">Belongs to the NAD(P)-dependent epimerase/dehydratase family.</text>
</comment>
<evidence type="ECO:0000256" key="8">
    <source>
        <dbReference type="ARBA" id="ARBA00023235"/>
    </source>
</evidence>
<dbReference type="STRING" id="82996.ADP72_05585"/>
<reference evidence="11 12" key="1">
    <citation type="submission" date="2018-06" db="EMBL/GenBank/DDBJ databases">
        <authorList>
            <consortium name="Pathogen Informatics"/>
            <person name="Doyle S."/>
        </authorList>
    </citation>
    <scope>NUCLEOTIDE SEQUENCE [LARGE SCALE GENOMIC DNA]</scope>
    <source>
        <strain evidence="11 12">NCTC12961</strain>
    </source>
</reference>
<dbReference type="Gene3D" id="3.90.25.10">
    <property type="entry name" value="UDP-galactose 4-epimerase, domain 1"/>
    <property type="match status" value="1"/>
</dbReference>
<evidence type="ECO:0000256" key="6">
    <source>
        <dbReference type="ARBA" id="ARBA00018569"/>
    </source>
</evidence>
<organism evidence="11 12">
    <name type="scientific">Serratia plymuthica</name>
    <dbReference type="NCBI Taxonomy" id="82996"/>
    <lineage>
        <taxon>Bacteria</taxon>
        <taxon>Pseudomonadati</taxon>
        <taxon>Pseudomonadota</taxon>
        <taxon>Gammaproteobacteria</taxon>
        <taxon>Enterobacterales</taxon>
        <taxon>Yersiniaceae</taxon>
        <taxon>Serratia</taxon>
    </lineage>
</organism>